<protein>
    <submittedName>
        <fullName evidence="1">Hydroxymethylglutaryl-CoA synthase</fullName>
    </submittedName>
</protein>
<dbReference type="Gene3D" id="3.40.47.10">
    <property type="match status" value="1"/>
</dbReference>
<proteinExistence type="predicted"/>
<sequence>CPEGALAMLSDIRTGLPCCADEKKGCVAAAAVLFGPGTVERPVLAELITSASVTDEFLDRWRSPGAPTSRVWEERFGENIYVPLAMESFSAALKQADLTPNDVDHLIVCGLSPRANRQFAAGSGVARASRQLL</sequence>
<accession>A0ABX3TEC4</accession>
<gene>
    <name evidence="1" type="ORF">BST46_26320</name>
</gene>
<dbReference type="EMBL" id="MVIL01000274">
    <property type="protein sequence ID" value="ORB77117.1"/>
    <property type="molecule type" value="Genomic_DNA"/>
</dbReference>
<organism evidence="1 2">
    <name type="scientific">Mycobacterium timonense</name>
    <dbReference type="NCBI Taxonomy" id="701043"/>
    <lineage>
        <taxon>Bacteria</taxon>
        <taxon>Bacillati</taxon>
        <taxon>Actinomycetota</taxon>
        <taxon>Actinomycetes</taxon>
        <taxon>Mycobacteriales</taxon>
        <taxon>Mycobacteriaceae</taxon>
        <taxon>Mycobacterium</taxon>
        <taxon>Mycobacterium avium complex (MAC)</taxon>
    </lineage>
</organism>
<keyword evidence="2" id="KW-1185">Reference proteome</keyword>
<name>A0ABX3TEC4_9MYCO</name>
<comment type="caution">
    <text evidence="1">The sequence shown here is derived from an EMBL/GenBank/DDBJ whole genome shotgun (WGS) entry which is preliminary data.</text>
</comment>
<dbReference type="InterPro" id="IPR016039">
    <property type="entry name" value="Thiolase-like"/>
</dbReference>
<evidence type="ECO:0000313" key="1">
    <source>
        <dbReference type="EMBL" id="ORB77117.1"/>
    </source>
</evidence>
<feature type="non-terminal residue" evidence="1">
    <location>
        <position position="1"/>
    </location>
</feature>
<dbReference type="SUPFAM" id="SSF53901">
    <property type="entry name" value="Thiolase-like"/>
    <property type="match status" value="1"/>
</dbReference>
<reference evidence="1 2" key="1">
    <citation type="submission" date="2017-02" db="EMBL/GenBank/DDBJ databases">
        <title>The new phylogeny of genus Mycobacterium.</title>
        <authorList>
            <person name="Tortoli E."/>
            <person name="Trovato A."/>
            <person name="Cirillo D.M."/>
        </authorList>
    </citation>
    <scope>NUCLEOTIDE SEQUENCE [LARGE SCALE GENOMIC DNA]</scope>
    <source>
        <strain evidence="1 2">CCUG 56329</strain>
    </source>
</reference>
<dbReference type="Proteomes" id="UP000192847">
    <property type="component" value="Unassembled WGS sequence"/>
</dbReference>
<evidence type="ECO:0000313" key="2">
    <source>
        <dbReference type="Proteomes" id="UP000192847"/>
    </source>
</evidence>